<dbReference type="InterPro" id="IPR050987">
    <property type="entry name" value="AtrR-like"/>
</dbReference>
<dbReference type="PANTHER" id="PTHR46910:SF3">
    <property type="entry name" value="HALOTOLERANCE PROTEIN 9-RELATED"/>
    <property type="match status" value="1"/>
</dbReference>
<keyword evidence="4" id="KW-0539">Nucleus</keyword>
<evidence type="ECO:0000256" key="3">
    <source>
        <dbReference type="ARBA" id="ARBA00023125"/>
    </source>
</evidence>
<comment type="subcellular location">
    <subcellularLocation>
        <location evidence="1">Nucleus</location>
    </subcellularLocation>
</comment>
<evidence type="ECO:0000259" key="6">
    <source>
        <dbReference type="PROSITE" id="PS50048"/>
    </source>
</evidence>
<reference evidence="7 8" key="1">
    <citation type="submission" date="2021-08" db="EMBL/GenBank/DDBJ databases">
        <title>Draft Genome Sequence of Phanerochaete sordida strain YK-624.</title>
        <authorList>
            <person name="Mori T."/>
            <person name="Dohra H."/>
            <person name="Suzuki T."/>
            <person name="Kawagishi H."/>
            <person name="Hirai H."/>
        </authorList>
    </citation>
    <scope>NUCLEOTIDE SEQUENCE [LARGE SCALE GENOMIC DNA]</scope>
    <source>
        <strain evidence="7 8">YK-624</strain>
    </source>
</reference>
<gene>
    <name evidence="7" type="ORF">PsYK624_070080</name>
</gene>
<evidence type="ECO:0000256" key="1">
    <source>
        <dbReference type="ARBA" id="ARBA00004123"/>
    </source>
</evidence>
<dbReference type="GO" id="GO:0003677">
    <property type="term" value="F:DNA binding"/>
    <property type="evidence" value="ECO:0007669"/>
    <property type="project" value="UniProtKB-KW"/>
</dbReference>
<evidence type="ECO:0000256" key="2">
    <source>
        <dbReference type="ARBA" id="ARBA00022723"/>
    </source>
</evidence>
<evidence type="ECO:0000256" key="4">
    <source>
        <dbReference type="ARBA" id="ARBA00023242"/>
    </source>
</evidence>
<feature type="compositionally biased region" description="Basic and acidic residues" evidence="5">
    <location>
        <begin position="759"/>
        <end position="768"/>
    </location>
</feature>
<dbReference type="SMART" id="SM00066">
    <property type="entry name" value="GAL4"/>
    <property type="match status" value="1"/>
</dbReference>
<name>A0A9P3LDS0_9APHY</name>
<keyword evidence="2" id="KW-0479">Metal-binding</keyword>
<feature type="compositionally biased region" description="Polar residues" evidence="5">
    <location>
        <begin position="580"/>
        <end position="600"/>
    </location>
</feature>
<dbReference type="Gene3D" id="4.10.240.10">
    <property type="entry name" value="Zn(2)-C6 fungal-type DNA-binding domain"/>
    <property type="match status" value="1"/>
</dbReference>
<dbReference type="GO" id="GO:0008270">
    <property type="term" value="F:zinc ion binding"/>
    <property type="evidence" value="ECO:0007669"/>
    <property type="project" value="InterPro"/>
</dbReference>
<organism evidence="7 8">
    <name type="scientific">Phanerochaete sordida</name>
    <dbReference type="NCBI Taxonomy" id="48140"/>
    <lineage>
        <taxon>Eukaryota</taxon>
        <taxon>Fungi</taxon>
        <taxon>Dikarya</taxon>
        <taxon>Basidiomycota</taxon>
        <taxon>Agaricomycotina</taxon>
        <taxon>Agaricomycetes</taxon>
        <taxon>Polyporales</taxon>
        <taxon>Phanerochaetaceae</taxon>
        <taxon>Phanerochaete</taxon>
    </lineage>
</organism>
<dbReference type="Proteomes" id="UP000703269">
    <property type="component" value="Unassembled WGS sequence"/>
</dbReference>
<dbReference type="OrthoDB" id="3263880at2759"/>
<proteinExistence type="predicted"/>
<feature type="region of interest" description="Disordered" evidence="5">
    <location>
        <begin position="546"/>
        <end position="657"/>
    </location>
</feature>
<dbReference type="Pfam" id="PF00172">
    <property type="entry name" value="Zn_clus"/>
    <property type="match status" value="1"/>
</dbReference>
<feature type="domain" description="Zn(2)-C6 fungal-type" evidence="6">
    <location>
        <begin position="34"/>
        <end position="73"/>
    </location>
</feature>
<dbReference type="AlphaFoldDB" id="A0A9P3LDS0"/>
<feature type="region of interest" description="Disordered" evidence="5">
    <location>
        <begin position="746"/>
        <end position="768"/>
    </location>
</feature>
<comment type="caution">
    <text evidence="7">The sequence shown here is derived from an EMBL/GenBank/DDBJ whole genome shotgun (WGS) entry which is preliminary data.</text>
</comment>
<protein>
    <submittedName>
        <fullName evidence="7">GAL4 and fungal transcription factor domain-containing protein</fullName>
    </submittedName>
</protein>
<evidence type="ECO:0000256" key="5">
    <source>
        <dbReference type="SAM" id="MobiDB-lite"/>
    </source>
</evidence>
<dbReference type="CDD" id="cd00067">
    <property type="entry name" value="GAL4"/>
    <property type="match status" value="1"/>
</dbReference>
<feature type="region of interest" description="Disordered" evidence="5">
    <location>
        <begin position="1"/>
        <end position="30"/>
    </location>
</feature>
<keyword evidence="3" id="KW-0238">DNA-binding</keyword>
<sequence>MSPRRSSPDSRSTSPYPPPPPSSKKSKKREQFSACGACRMRRVKCDLKDLPVNSTGQSVSCTNCRERGLKCVDEFAEVKAVKLLRRGRRLQQAEAVYGKVPPDQGSLRSVTPPANVIPRLAPEFFDSSFFWRFQIQRPILEPLEFRERYLGFIKGNPDALQVPGQLIAMTLVVWAASYGMNEYGVEDVQETATEARQRKERINEMLQEILYLVDMHGILRKASWDGVRLLLLLLPLTQELQSPMDRLVMYEATQSQVYNLCSIASTATINSGQGEFIDALVRARVFWYAHILDGVTSGLRGGRLWLSDDDLATFESTLPSRTDNTPGCSIFVFTFRYVAVPLRISSVCRTIHAALTGPKAKQRDGVQEELLTKAWNSLDRCWHDLDGLREIGTAEIIEVDDMERFIHGWQIFIFECHNVIREGLKAKLDSVLSQGSHGPDVEGGLVTSRDGLSHLYDKARTRCINAVQEVVKIIQGNLGSTLFQFDASIIRDGCFFAAFLLAGESGSSSDVEACLQALNEMRWVFSKSEERMHTVQMVWQARVQQGRGAARTQSGSPGAGAGASFSLDDLSYPTGKEPSRSLTIPSLSVTTGLTSRSHPSPNAGIPHDEGWTSTTLSTDSGSLHSQSSTHRSSPSAVRTPPYVGSPHLHGVPRASTSKAPLVASSSVLMPPTSSGMRTMSDPAYYYGAYSGFPLGNAPPHASGSSLAAASAGGMQLHPYSAPAATNYPAGGVPFAASAMAAQDLMPGTSATASEEEDEARFVTDRYYG</sequence>
<dbReference type="SUPFAM" id="SSF57701">
    <property type="entry name" value="Zn2/Cys6 DNA-binding domain"/>
    <property type="match status" value="1"/>
</dbReference>
<dbReference type="PROSITE" id="PS50048">
    <property type="entry name" value="ZN2_CY6_FUNGAL_2"/>
    <property type="match status" value="1"/>
</dbReference>
<feature type="compositionally biased region" description="Low complexity" evidence="5">
    <location>
        <begin position="1"/>
        <end position="14"/>
    </location>
</feature>
<dbReference type="EMBL" id="BPQB01000018">
    <property type="protein sequence ID" value="GJE90864.1"/>
    <property type="molecule type" value="Genomic_DNA"/>
</dbReference>
<evidence type="ECO:0000313" key="8">
    <source>
        <dbReference type="Proteomes" id="UP000703269"/>
    </source>
</evidence>
<dbReference type="GO" id="GO:0000981">
    <property type="term" value="F:DNA-binding transcription factor activity, RNA polymerase II-specific"/>
    <property type="evidence" value="ECO:0007669"/>
    <property type="project" value="InterPro"/>
</dbReference>
<feature type="compositionally biased region" description="Low complexity" evidence="5">
    <location>
        <begin position="612"/>
        <end position="635"/>
    </location>
</feature>
<dbReference type="CDD" id="cd12148">
    <property type="entry name" value="fungal_TF_MHR"/>
    <property type="match status" value="1"/>
</dbReference>
<dbReference type="InterPro" id="IPR036864">
    <property type="entry name" value="Zn2-C6_fun-type_DNA-bd_sf"/>
</dbReference>
<accession>A0A9P3LDS0</accession>
<keyword evidence="8" id="KW-1185">Reference proteome</keyword>
<dbReference type="GO" id="GO:0005634">
    <property type="term" value="C:nucleus"/>
    <property type="evidence" value="ECO:0007669"/>
    <property type="project" value="UniProtKB-SubCell"/>
</dbReference>
<dbReference type="InterPro" id="IPR001138">
    <property type="entry name" value="Zn2Cys6_DnaBD"/>
</dbReference>
<evidence type="ECO:0000313" key="7">
    <source>
        <dbReference type="EMBL" id="GJE90864.1"/>
    </source>
</evidence>
<dbReference type="PANTHER" id="PTHR46910">
    <property type="entry name" value="TRANSCRIPTION FACTOR PDR1"/>
    <property type="match status" value="1"/>
</dbReference>